<proteinExistence type="predicted"/>
<dbReference type="EMBL" id="LGRV01000003">
    <property type="protein sequence ID" value="KOS68865.1"/>
    <property type="molecule type" value="Genomic_DNA"/>
</dbReference>
<feature type="transmembrane region" description="Helical" evidence="1">
    <location>
        <begin position="86"/>
        <end position="103"/>
    </location>
</feature>
<comment type="caution">
    <text evidence="2">The sequence shown here is derived from an EMBL/GenBank/DDBJ whole genome shotgun (WGS) entry which is preliminary data.</text>
</comment>
<dbReference type="RefSeq" id="WP_053583718.1">
    <property type="nucleotide sequence ID" value="NZ_LGRV01000003.1"/>
</dbReference>
<keyword evidence="1" id="KW-0472">Membrane</keyword>
<organism evidence="2 3">
    <name type="scientific">Lysinibacillus contaminans</name>
    <dbReference type="NCBI Taxonomy" id="1293441"/>
    <lineage>
        <taxon>Bacteria</taxon>
        <taxon>Bacillati</taxon>
        <taxon>Bacillota</taxon>
        <taxon>Bacilli</taxon>
        <taxon>Bacillales</taxon>
        <taxon>Bacillaceae</taxon>
        <taxon>Lysinibacillus</taxon>
    </lineage>
</organism>
<feature type="transmembrane region" description="Helical" evidence="1">
    <location>
        <begin position="26"/>
        <end position="46"/>
    </location>
</feature>
<gene>
    <name evidence="2" type="ORF">AEA09_10150</name>
</gene>
<dbReference type="Proteomes" id="UP000050668">
    <property type="component" value="Unassembled WGS sequence"/>
</dbReference>
<feature type="transmembrane region" description="Helical" evidence="1">
    <location>
        <begin position="58"/>
        <end position="80"/>
    </location>
</feature>
<dbReference type="Pfam" id="PF11345">
    <property type="entry name" value="DUF3147"/>
    <property type="match status" value="1"/>
</dbReference>
<dbReference type="InterPro" id="IPR021493">
    <property type="entry name" value="DUF3147"/>
</dbReference>
<accession>A0ABR5K2F5</accession>
<name>A0ABR5K2F5_9BACI</name>
<evidence type="ECO:0000256" key="1">
    <source>
        <dbReference type="SAM" id="Phobius"/>
    </source>
</evidence>
<keyword evidence="1" id="KW-1133">Transmembrane helix</keyword>
<reference evidence="3" key="1">
    <citation type="submission" date="2015-07" db="EMBL/GenBank/DDBJ databases">
        <title>Fjat-14205 dsm 2895.</title>
        <authorList>
            <person name="Liu B."/>
            <person name="Wang J."/>
            <person name="Zhu Y."/>
            <person name="Liu G."/>
            <person name="Chen Q."/>
            <person name="Chen Z."/>
            <person name="Lan J."/>
            <person name="Che J."/>
            <person name="Ge C."/>
            <person name="Shi H."/>
            <person name="Pan Z."/>
            <person name="Liu X."/>
        </authorList>
    </citation>
    <scope>NUCLEOTIDE SEQUENCE [LARGE SCALE GENOMIC DNA]</scope>
    <source>
        <strain evidence="3">DSM 25560</strain>
    </source>
</reference>
<keyword evidence="3" id="KW-1185">Reference proteome</keyword>
<protein>
    <submittedName>
        <fullName evidence="2">Membrane protein</fullName>
    </submittedName>
</protein>
<keyword evidence="1" id="KW-0812">Transmembrane</keyword>
<sequence length="113" mass="12294">MYTIIKIFSSAAIIGLVTELARRLPTYGGIIAALPLISLLSIIWLTVQGQTHEQIQQFTWGVILGLPATIVMLIGVYIALKNNLHIGLAIPIGVVCWGIFLGAQKWLTLIVKS</sequence>
<dbReference type="NCBIfam" id="NF006750">
    <property type="entry name" value="PRK09272.1-3"/>
    <property type="match status" value="1"/>
</dbReference>
<evidence type="ECO:0000313" key="3">
    <source>
        <dbReference type="Proteomes" id="UP000050668"/>
    </source>
</evidence>
<evidence type="ECO:0000313" key="2">
    <source>
        <dbReference type="EMBL" id="KOS68865.1"/>
    </source>
</evidence>